<evidence type="ECO:0000256" key="2">
    <source>
        <dbReference type="ARBA" id="ARBA00023015"/>
    </source>
</evidence>
<feature type="region of interest" description="Disordered" evidence="6">
    <location>
        <begin position="1"/>
        <end position="121"/>
    </location>
</feature>
<keyword evidence="9" id="KW-1185">Reference proteome</keyword>
<dbReference type="PROSITE" id="PS50863">
    <property type="entry name" value="B3"/>
    <property type="match status" value="1"/>
</dbReference>
<evidence type="ECO:0000259" key="7">
    <source>
        <dbReference type="PROSITE" id="PS50863"/>
    </source>
</evidence>
<dbReference type="Gramene" id="KVH88572">
    <property type="protein sequence ID" value="KVH88572"/>
    <property type="gene ID" value="Ccrd_026472"/>
</dbReference>
<dbReference type="InterPro" id="IPR003340">
    <property type="entry name" value="B3_DNA-bd"/>
</dbReference>
<gene>
    <name evidence="8" type="ORF">Ccrd_026472</name>
</gene>
<organism evidence="8 9">
    <name type="scientific">Cynara cardunculus var. scolymus</name>
    <name type="common">Globe artichoke</name>
    <name type="synonym">Cynara scolymus</name>
    <dbReference type="NCBI Taxonomy" id="59895"/>
    <lineage>
        <taxon>Eukaryota</taxon>
        <taxon>Viridiplantae</taxon>
        <taxon>Streptophyta</taxon>
        <taxon>Embryophyta</taxon>
        <taxon>Tracheophyta</taxon>
        <taxon>Spermatophyta</taxon>
        <taxon>Magnoliopsida</taxon>
        <taxon>eudicotyledons</taxon>
        <taxon>Gunneridae</taxon>
        <taxon>Pentapetalae</taxon>
        <taxon>asterids</taxon>
        <taxon>campanulids</taxon>
        <taxon>Asterales</taxon>
        <taxon>Asteraceae</taxon>
        <taxon>Carduoideae</taxon>
        <taxon>Cardueae</taxon>
        <taxon>Carduinae</taxon>
        <taxon>Cynara</taxon>
    </lineage>
</organism>
<feature type="compositionally biased region" description="Low complexity" evidence="6">
    <location>
        <begin position="31"/>
        <end position="40"/>
    </location>
</feature>
<evidence type="ECO:0000313" key="8">
    <source>
        <dbReference type="EMBL" id="KVH88572.1"/>
    </source>
</evidence>
<evidence type="ECO:0000256" key="6">
    <source>
        <dbReference type="SAM" id="MobiDB-lite"/>
    </source>
</evidence>
<evidence type="ECO:0000256" key="1">
    <source>
        <dbReference type="ARBA" id="ARBA00004123"/>
    </source>
</evidence>
<feature type="region of interest" description="Disordered" evidence="6">
    <location>
        <begin position="266"/>
        <end position="317"/>
    </location>
</feature>
<dbReference type="Pfam" id="PF02362">
    <property type="entry name" value="B3"/>
    <property type="match status" value="1"/>
</dbReference>
<name>A0A118JSC6_CYNCS</name>
<feature type="compositionally biased region" description="Polar residues" evidence="6">
    <location>
        <begin position="52"/>
        <end position="77"/>
    </location>
</feature>
<evidence type="ECO:0000256" key="5">
    <source>
        <dbReference type="ARBA" id="ARBA00023242"/>
    </source>
</evidence>
<dbReference type="SUPFAM" id="SSF101936">
    <property type="entry name" value="DNA-binding pseudobarrel domain"/>
    <property type="match status" value="1"/>
</dbReference>
<feature type="non-terminal residue" evidence="8">
    <location>
        <position position="364"/>
    </location>
</feature>
<accession>A0A118JSC6</accession>
<keyword evidence="4" id="KW-0804">Transcription</keyword>
<dbReference type="Proteomes" id="UP000243975">
    <property type="component" value="Unassembled WGS sequence"/>
</dbReference>
<keyword evidence="3" id="KW-0238">DNA-binding</keyword>
<keyword evidence="5" id="KW-0539">Nucleus</keyword>
<feature type="compositionally biased region" description="Polar residues" evidence="6">
    <location>
        <begin position="1"/>
        <end position="16"/>
    </location>
</feature>
<dbReference type="GO" id="GO:0005634">
    <property type="term" value="C:nucleus"/>
    <property type="evidence" value="ECO:0007669"/>
    <property type="project" value="UniProtKB-SubCell"/>
</dbReference>
<comment type="subcellular location">
    <subcellularLocation>
        <location evidence="1">Nucleus</location>
    </subcellularLocation>
</comment>
<dbReference type="PANTHER" id="PTHR46245:SF19">
    <property type="entry name" value="TF-B3 DOMAIN-CONTAINING PROTEIN"/>
    <property type="match status" value="1"/>
</dbReference>
<protein>
    <submittedName>
        <fullName evidence="8">B3 DNA binding domain-containing protein</fullName>
    </submittedName>
</protein>
<dbReference type="GO" id="GO:0003677">
    <property type="term" value="F:DNA binding"/>
    <property type="evidence" value="ECO:0007669"/>
    <property type="project" value="UniProtKB-KW"/>
</dbReference>
<dbReference type="EMBL" id="LEKV01005370">
    <property type="protein sequence ID" value="KVH88572.1"/>
    <property type="molecule type" value="Genomic_DNA"/>
</dbReference>
<feature type="non-terminal residue" evidence="8">
    <location>
        <position position="1"/>
    </location>
</feature>
<dbReference type="PANTHER" id="PTHR46245">
    <property type="entry name" value="B3 DOMAIN-CONTAINING PROTEIN OS07G0563300"/>
    <property type="match status" value="1"/>
</dbReference>
<feature type="domain" description="TF-B3" evidence="7">
    <location>
        <begin position="137"/>
        <end position="238"/>
    </location>
</feature>
<proteinExistence type="predicted"/>
<feature type="compositionally biased region" description="Basic residues" evidence="6">
    <location>
        <begin position="298"/>
        <end position="307"/>
    </location>
</feature>
<feature type="compositionally biased region" description="Polar residues" evidence="6">
    <location>
        <begin position="266"/>
        <end position="277"/>
    </location>
</feature>
<evidence type="ECO:0000256" key="3">
    <source>
        <dbReference type="ARBA" id="ARBA00023125"/>
    </source>
</evidence>
<dbReference type="STRING" id="59895.A0A118JSC6"/>
<dbReference type="Gene3D" id="2.40.330.10">
    <property type="entry name" value="DNA-binding pseudobarrel domain"/>
    <property type="match status" value="1"/>
</dbReference>
<dbReference type="InterPro" id="IPR015300">
    <property type="entry name" value="DNA-bd_pseudobarrel_sf"/>
</dbReference>
<dbReference type="SMART" id="SM01019">
    <property type="entry name" value="B3"/>
    <property type="match status" value="1"/>
</dbReference>
<sequence>LCDSCLNPQRSISPPSWSRPAASFRKRSSEKTSVISTSSIPVRGPAAVQTPCLLNSSNTEPQPQPQVDISVRPTQPSWLGERKNSSVKRSSQIRASHVIKDKTAVGTEHSPSRHLLGSKSFTAQSRHGNDHLLDRYMPKQLTASDAGRVGRLVLPKRCAEAYFPPVNEPFGEPLSIQDTEGKNWDLNLRFWPNNNSRMYVLEGFSLVVKSVELVEGDVVTFSRLEPEGKLIMGYRKAKSTALSLKQVGLFFRQATGAIVTVSPRNDVSKGNTSSAAVSQMKPDDPTSNIQSEVVRAKAAGRSKRKSSKMGWGSDINEPEKEMVELDLTSKEAQELVRPPLGGRVPKSVDVPVIGRPTIIENLVK</sequence>
<reference evidence="8 9" key="1">
    <citation type="journal article" date="2016" name="Sci. Rep.">
        <title>The genome sequence of the outbreeding globe artichoke constructed de novo incorporating a phase-aware low-pass sequencing strategy of F1 progeny.</title>
        <authorList>
            <person name="Scaglione D."/>
            <person name="Reyes-Chin-Wo S."/>
            <person name="Acquadro A."/>
            <person name="Froenicke L."/>
            <person name="Portis E."/>
            <person name="Beitel C."/>
            <person name="Tirone M."/>
            <person name="Mauro R."/>
            <person name="Lo Monaco A."/>
            <person name="Mauromicale G."/>
            <person name="Faccioli P."/>
            <person name="Cattivelli L."/>
            <person name="Rieseberg L."/>
            <person name="Michelmore R."/>
            <person name="Lanteri S."/>
        </authorList>
    </citation>
    <scope>NUCLEOTIDE SEQUENCE [LARGE SCALE GENOMIC DNA]</scope>
    <source>
        <strain evidence="8">2C</strain>
    </source>
</reference>
<evidence type="ECO:0000313" key="9">
    <source>
        <dbReference type="Proteomes" id="UP000243975"/>
    </source>
</evidence>
<keyword evidence="2" id="KW-0805">Transcription regulation</keyword>
<evidence type="ECO:0000256" key="4">
    <source>
        <dbReference type="ARBA" id="ARBA00023163"/>
    </source>
</evidence>
<dbReference type="CDD" id="cd10017">
    <property type="entry name" value="B3_DNA"/>
    <property type="match status" value="1"/>
</dbReference>
<comment type="caution">
    <text evidence="8">The sequence shown here is derived from an EMBL/GenBank/DDBJ whole genome shotgun (WGS) entry which is preliminary data.</text>
</comment>
<dbReference type="AlphaFoldDB" id="A0A118JSC6"/>